<keyword evidence="2" id="KW-1133">Transmembrane helix</keyword>
<dbReference type="OrthoDB" id="8595466at2"/>
<dbReference type="AlphaFoldDB" id="A0A5P3MQ86"/>
<evidence type="ECO:0000313" key="4">
    <source>
        <dbReference type="Proteomes" id="UP000325536"/>
    </source>
</evidence>
<protein>
    <submittedName>
        <fullName evidence="3">Pilin</fullName>
    </submittedName>
</protein>
<keyword evidence="2" id="KW-0812">Transmembrane</keyword>
<proteinExistence type="predicted"/>
<reference evidence="3 4" key="1">
    <citation type="submission" date="2018-08" db="EMBL/GenBank/DDBJ databases">
        <title>Neisseria animalis ATCC 49930 complete genome.</title>
        <authorList>
            <person name="Veseli I.A."/>
            <person name="Mascarenhas dos Santos A.C."/>
            <person name="Buttler R."/>
            <person name="Pombert J.-F."/>
        </authorList>
    </citation>
    <scope>NUCLEOTIDE SEQUENCE [LARGE SCALE GENOMIC DNA]</scope>
    <source>
        <strain evidence="3 4">ATCC 49930</strain>
    </source>
</reference>
<evidence type="ECO:0000256" key="2">
    <source>
        <dbReference type="SAM" id="Phobius"/>
    </source>
</evidence>
<accession>A0A5P3MQ86</accession>
<keyword evidence="4" id="KW-1185">Reference proteome</keyword>
<feature type="transmembrane region" description="Helical" evidence="2">
    <location>
        <begin position="28"/>
        <end position="49"/>
    </location>
</feature>
<dbReference type="KEGG" id="naq:D0T90_03780"/>
<gene>
    <name evidence="3" type="ORF">D0T90_03780</name>
</gene>
<dbReference type="EMBL" id="CP031699">
    <property type="protein sequence ID" value="QEY23733.1"/>
    <property type="molecule type" value="Genomic_DNA"/>
</dbReference>
<feature type="region of interest" description="Disordered" evidence="1">
    <location>
        <begin position="1"/>
        <end position="21"/>
    </location>
</feature>
<dbReference type="GO" id="GO:0043683">
    <property type="term" value="P:type IV pilus assembly"/>
    <property type="evidence" value="ECO:0007669"/>
    <property type="project" value="InterPro"/>
</dbReference>
<evidence type="ECO:0000256" key="1">
    <source>
        <dbReference type="SAM" id="MobiDB-lite"/>
    </source>
</evidence>
<organism evidence="3 4">
    <name type="scientific">Neisseria animalis</name>
    <dbReference type="NCBI Taxonomy" id="492"/>
    <lineage>
        <taxon>Bacteria</taxon>
        <taxon>Pseudomonadati</taxon>
        <taxon>Pseudomonadota</taxon>
        <taxon>Betaproteobacteria</taxon>
        <taxon>Neisseriales</taxon>
        <taxon>Neisseriaceae</taxon>
        <taxon>Neisseria</taxon>
    </lineage>
</organism>
<dbReference type="InterPro" id="IPR045584">
    <property type="entry name" value="Pilin-like"/>
</dbReference>
<dbReference type="InterPro" id="IPR031982">
    <property type="entry name" value="PilE-like"/>
</dbReference>
<dbReference type="Pfam" id="PF16732">
    <property type="entry name" value="ComP_DUS"/>
    <property type="match status" value="1"/>
</dbReference>
<name>A0A5P3MQ86_NEIAN</name>
<sequence>MTITSNPLPHTPTMKRPAPQHRNRGFSLIQLLAATAVLAVLAATALPAYDRHIRDSRLREAQAALLENTQYLEKYYLQNGRIRRNTANWPDLPLTQTDTFCIRFSSQARGQTENREGKFTLKAVAFDKNREPRVLKINESLTTLICQSSDSRCDDGLPHFPGNSDNDKECTVFQH</sequence>
<dbReference type="Proteomes" id="UP000325536">
    <property type="component" value="Chromosome"/>
</dbReference>
<dbReference type="Gene3D" id="3.30.700.50">
    <property type="match status" value="1"/>
</dbReference>
<keyword evidence="2" id="KW-0472">Membrane</keyword>
<dbReference type="SUPFAM" id="SSF54523">
    <property type="entry name" value="Pili subunits"/>
    <property type="match status" value="1"/>
</dbReference>
<evidence type="ECO:0000313" key="3">
    <source>
        <dbReference type="EMBL" id="QEY23733.1"/>
    </source>
</evidence>